<dbReference type="PROSITE" id="PS00973">
    <property type="entry name" value="USP_2"/>
    <property type="match status" value="1"/>
</dbReference>
<dbReference type="CDD" id="cd02659">
    <property type="entry name" value="peptidase_C19C"/>
    <property type="match status" value="1"/>
</dbReference>
<dbReference type="InterPro" id="IPR028889">
    <property type="entry name" value="USP"/>
</dbReference>
<dbReference type="PROSITE" id="PS50235">
    <property type="entry name" value="USP_3"/>
    <property type="match status" value="1"/>
</dbReference>
<organism evidence="3">
    <name type="scientific">Arion vulgaris</name>
    <dbReference type="NCBI Taxonomy" id="1028688"/>
    <lineage>
        <taxon>Eukaryota</taxon>
        <taxon>Metazoa</taxon>
        <taxon>Spiralia</taxon>
        <taxon>Lophotrochozoa</taxon>
        <taxon>Mollusca</taxon>
        <taxon>Gastropoda</taxon>
        <taxon>Heterobranchia</taxon>
        <taxon>Euthyneura</taxon>
        <taxon>Panpulmonata</taxon>
        <taxon>Eupulmonata</taxon>
        <taxon>Stylommatophora</taxon>
        <taxon>Helicina</taxon>
        <taxon>Arionoidea</taxon>
        <taxon>Arionidae</taxon>
        <taxon>Arion</taxon>
    </lineage>
</organism>
<dbReference type="PANTHER" id="PTHR24006:SF925">
    <property type="entry name" value="UBIQUITINYL HYDROLASE 1"/>
    <property type="match status" value="1"/>
</dbReference>
<evidence type="ECO:0000256" key="1">
    <source>
        <dbReference type="SAM" id="MobiDB-lite"/>
    </source>
</evidence>
<dbReference type="SUPFAM" id="SSF54001">
    <property type="entry name" value="Cysteine proteinases"/>
    <property type="match status" value="1"/>
</dbReference>
<name>A0A0B7BGD6_9EUPU</name>
<dbReference type="GO" id="GO:0016579">
    <property type="term" value="P:protein deubiquitination"/>
    <property type="evidence" value="ECO:0007669"/>
    <property type="project" value="InterPro"/>
</dbReference>
<proteinExistence type="predicted"/>
<accession>A0A0B7BGD6</accession>
<dbReference type="InterPro" id="IPR018200">
    <property type="entry name" value="USP_CS"/>
</dbReference>
<dbReference type="InterPro" id="IPR038765">
    <property type="entry name" value="Papain-like_cys_pep_sf"/>
</dbReference>
<evidence type="ECO:0000313" key="3">
    <source>
        <dbReference type="EMBL" id="CEK92018.1"/>
    </source>
</evidence>
<feature type="region of interest" description="Disordered" evidence="1">
    <location>
        <begin position="1469"/>
        <end position="1625"/>
    </location>
</feature>
<sequence>MTLLMLQLMSQKAKYSQFLFQLSDLGCQLQEPRLRDTARAILKIMPADVHTIKKFTTICSEGANSDQPMSTALESMFFNNSTTQTLYNTEVCYALLMPSLDPMCEEAFGFQYKFVLSGGIQLAINMLTKNNFMPNADLPSRRSAYQTVLKISKMMLTVLGHARVQIVVEACTSEASVRTVTPKAHEEAAALQQALLHIPNPESEYSMRNVASRLGGQLAEQAVGVSPDLNTVKAIMKIAWSASACSFHLIHASYEDIHAAFDKPKEGVPSDNEDIVVAREGLENLTVCVALSPPILDQLDKENAWKDFIIDLLLLCKTSRSIRTCAAEQFFQMFSRCSVNPRNIKWLVTLLFTKLETTVKDNARQSHEYFTLLCKLLGHASKEGTMTVEPQLNNEIAWLIDVRNQCQKFGEIQVEDSLLEGRLFITKELLSFQTPERKYQIGCKNGGAELIRTLVEDFIFPASKLVTQCRKNEAEFPTEHAVPVCSTPHTVVAAYDVLVALCMDCVHNLQFLANMIVEMYYTDNQPLMDWEYVPLVGPRPQKGFVGLKNAGATCYMNSVLQQLFMIDPIRNGILFVEGAADSVEEEMLIIEKESTMSMCNNEKENVAFEVSYPLAGPGKEEDATDDQVQSKEDGRKAYNLGVLRQIQVIFGHLAASKLQYFIPKGFWKHFKLWGEPVNLREQHDALEFFNSLVDSLDEALKVLSQPSILSQVMGGSFADQKICKDCPHRYQREEAFTTLNVDIRNHANLFESLEQYVKGDLLEGENAYYCEKCNKKVDTVKRLVIRKLPKILAIQLKRFDYDWERECAIKFNDYFEFPKELNMEPYTVQGLAKLEGEIIDEFDTDQSTKYRLVGVLVHSGQASGGHYYSYILHRGPNEPTPKWYKFDDGDVTECKMEDEEEMKNQCFGGEYLGEVYDHMLKRSAFRRQKRWWNAYILFYERIDDVTEDDIVKDVKNLSLGTSTSTVKMPQAIERVVRRGNIRFMHEKSQFSVEYFTFIKKLVVCNQFIINQSILEGKVTPEIEQISLISTELASKFLFSVGFKTKKSLRGPAADWSDALHIHLRTSKNVRSWFALNVIFKNSNILTEYLLECPSSEVRGTFVKIFVILTSLTLGDGPCPPLPLAANTQYDSTATLSDHLLVAALSLLKKDISEHGRHLQQYFHLFHLYLNMNPNNPEVNMKIKLQLLKLRVPAQFMLVALDEGTGPPIKYQYADLSKLFSVVSQLVRCCDVSQRCQSSVSGQLPLPNPHGDTICGKTLMQIQHQVAEILYGRSVYVKKIIEEANTVDETTKLLKYCSWENPHFSSVVLSELLWQVAYSYTYELRPYMDLLLQMLLLEDSWQSHRIHNALKGIPDDRDGLFDTIQRSKNHYQKRAYQCIKLMVSLFTHCATAAASLQINGDIKRRWTWAIDWLNDEMERRPYTGNTQYTTYNNWSPPAQSNETSNGYFLERSQSARMTLAKAFELCPDDEQEETEIVDDHDVHPPEDGTYPPVQPHIEYPVPAQQQQPAQAPAPTSATPVQTSPPSAPYLQLLQGGQPHPPPGGGTGSPQNLNSSGDIVLGSAPQPSVSGGITSSQSPPPTNQSPGTKQQNVKRVPTQTPTPSPAPSPLPGPTSVVDNQETGENEG</sequence>
<dbReference type="InterPro" id="IPR001394">
    <property type="entry name" value="Peptidase_C19_UCH"/>
</dbReference>
<evidence type="ECO:0000259" key="2">
    <source>
        <dbReference type="PROSITE" id="PS50235"/>
    </source>
</evidence>
<gene>
    <name evidence="3" type="primary">ORF186069</name>
</gene>
<feature type="compositionally biased region" description="Basic and acidic residues" evidence="1">
    <location>
        <begin position="1476"/>
        <end position="1485"/>
    </location>
</feature>
<feature type="domain" description="USP" evidence="2">
    <location>
        <begin position="545"/>
        <end position="942"/>
    </location>
</feature>
<dbReference type="InterPro" id="IPR050164">
    <property type="entry name" value="Peptidase_C19"/>
</dbReference>
<dbReference type="GO" id="GO:0005634">
    <property type="term" value="C:nucleus"/>
    <property type="evidence" value="ECO:0007669"/>
    <property type="project" value="TreeGrafter"/>
</dbReference>
<dbReference type="GO" id="GO:0005829">
    <property type="term" value="C:cytosol"/>
    <property type="evidence" value="ECO:0007669"/>
    <property type="project" value="TreeGrafter"/>
</dbReference>
<reference evidence="3" key="1">
    <citation type="submission" date="2014-12" db="EMBL/GenBank/DDBJ databases">
        <title>Insight into the proteome of Arion vulgaris.</title>
        <authorList>
            <person name="Aradska J."/>
            <person name="Bulat T."/>
            <person name="Smidak R."/>
            <person name="Sarate P."/>
            <person name="Gangsoo J."/>
            <person name="Sialana F."/>
            <person name="Bilban M."/>
            <person name="Lubec G."/>
        </authorList>
    </citation>
    <scope>NUCLEOTIDE SEQUENCE</scope>
    <source>
        <tissue evidence="3">Skin</tissue>
    </source>
</reference>
<feature type="compositionally biased region" description="Low complexity" evidence="1">
    <location>
        <begin position="1499"/>
        <end position="1536"/>
    </location>
</feature>
<feature type="compositionally biased region" description="Pro residues" evidence="1">
    <location>
        <begin position="1598"/>
        <end position="1610"/>
    </location>
</feature>
<dbReference type="Gene3D" id="3.90.70.10">
    <property type="entry name" value="Cysteine proteinases"/>
    <property type="match status" value="1"/>
</dbReference>
<dbReference type="GO" id="GO:0004843">
    <property type="term" value="F:cysteine-type deubiquitinase activity"/>
    <property type="evidence" value="ECO:0007669"/>
    <property type="project" value="InterPro"/>
</dbReference>
<dbReference type="Pfam" id="PF12030">
    <property type="entry name" value="DUF3517"/>
    <property type="match status" value="1"/>
</dbReference>
<dbReference type="Pfam" id="PF00443">
    <property type="entry name" value="UCH"/>
    <property type="match status" value="1"/>
</dbReference>
<dbReference type="PANTHER" id="PTHR24006">
    <property type="entry name" value="UBIQUITIN CARBOXYL-TERMINAL HYDROLASE"/>
    <property type="match status" value="1"/>
</dbReference>
<dbReference type="EMBL" id="HACG01045153">
    <property type="protein sequence ID" value="CEK92018.1"/>
    <property type="molecule type" value="Transcribed_RNA"/>
</dbReference>
<dbReference type="GO" id="GO:0016477">
    <property type="term" value="P:cell migration"/>
    <property type="evidence" value="ECO:0007669"/>
    <property type="project" value="TreeGrafter"/>
</dbReference>
<protein>
    <recommendedName>
        <fullName evidence="2">USP domain-containing protein</fullName>
    </recommendedName>
</protein>
<dbReference type="PROSITE" id="PS00972">
    <property type="entry name" value="USP_1"/>
    <property type="match status" value="1"/>
</dbReference>
<dbReference type="InterPro" id="IPR021905">
    <property type="entry name" value="DUF3517"/>
</dbReference>